<comment type="caution">
    <text evidence="2">The sequence shown here is derived from an EMBL/GenBank/DDBJ whole genome shotgun (WGS) entry which is preliminary data.</text>
</comment>
<feature type="compositionally biased region" description="Acidic residues" evidence="1">
    <location>
        <begin position="382"/>
        <end position="393"/>
    </location>
</feature>
<sequence length="475" mass="51355">MSFSLASPSMVFTFGIHQSTTPFVFSCEIDTPSTPFRKRALSDPSPSGPTRKKRRLRLSLTTSPLSLPFSTPRAPSQPDRTSIRNRSSNAVFALGPSQRVLPRLSPSISASPAPSSSSSSCSLLRRAAVLNRVQQRVDAACQRNPNLRWEKEQRQEREMLLKERVEMQRMAALKDGAGLLSSVTSTRPVASPAPAATVQYLGPCQRATAARHGVDDCGSPHDGCDVGSVEDGVEEETNAAAAAAATLSCCFSSSSGSGSIKNSYPTPPPSAVGLSNYDALDSEEHGAEEDEKDDGGVPPQQDQQQSNEPFHHSDEPPVVDEGMRDIFDFLTPPALHQSFLSDFDGEAEAEADRGVGDLSHSPPDSIPVQVPVQIHAHPNNDDNNDGIDADDDPTATNPPQPPSPQCQAPAVATPTPSPAWAPRVWRASLYRCHHYHLHHSHFQYHLRDRHGHGHGHERQHYCAMAAAFVAVPRAH</sequence>
<proteinExistence type="predicted"/>
<feature type="compositionally biased region" description="Basic and acidic residues" evidence="1">
    <location>
        <begin position="309"/>
        <end position="320"/>
    </location>
</feature>
<organism evidence="2 3">
    <name type="scientific">Phyllosticta citricarpa</name>
    <dbReference type="NCBI Taxonomy" id="55181"/>
    <lineage>
        <taxon>Eukaryota</taxon>
        <taxon>Fungi</taxon>
        <taxon>Dikarya</taxon>
        <taxon>Ascomycota</taxon>
        <taxon>Pezizomycotina</taxon>
        <taxon>Dothideomycetes</taxon>
        <taxon>Dothideomycetes incertae sedis</taxon>
        <taxon>Botryosphaeriales</taxon>
        <taxon>Phyllostictaceae</taxon>
        <taxon>Phyllosticta</taxon>
    </lineage>
</organism>
<feature type="compositionally biased region" description="Low complexity" evidence="1">
    <location>
        <begin position="58"/>
        <end position="73"/>
    </location>
</feature>
<evidence type="ECO:0000256" key="1">
    <source>
        <dbReference type="SAM" id="MobiDB-lite"/>
    </source>
</evidence>
<gene>
    <name evidence="2" type="ORF">IWX46DRAFT_192664</name>
</gene>
<feature type="compositionally biased region" description="Low complexity" evidence="1">
    <location>
        <begin position="405"/>
        <end position="418"/>
    </location>
</feature>
<feature type="region of interest" description="Disordered" evidence="1">
    <location>
        <begin position="35"/>
        <end position="87"/>
    </location>
</feature>
<keyword evidence="3" id="KW-1185">Reference proteome</keyword>
<accession>A0ABR1LYU1</accession>
<name>A0ABR1LYU1_9PEZI</name>
<evidence type="ECO:0000313" key="2">
    <source>
        <dbReference type="EMBL" id="KAK7540357.1"/>
    </source>
</evidence>
<feature type="region of interest" description="Disordered" evidence="1">
    <location>
        <begin position="347"/>
        <end position="418"/>
    </location>
</feature>
<protein>
    <submittedName>
        <fullName evidence="2">Uncharacterized protein</fullName>
    </submittedName>
</protein>
<reference evidence="2 3" key="1">
    <citation type="submission" date="2024-04" db="EMBL/GenBank/DDBJ databases">
        <title>Phyllosticta paracitricarpa is synonymous to the EU quarantine fungus P. citricarpa based on phylogenomic analyses.</title>
        <authorList>
            <consortium name="Lawrence Berkeley National Laboratory"/>
            <person name="Van Ingen-Buijs V.A."/>
            <person name="Van Westerhoven A.C."/>
            <person name="Haridas S."/>
            <person name="Skiadas P."/>
            <person name="Martin F."/>
            <person name="Groenewald J.Z."/>
            <person name="Crous P.W."/>
            <person name="Seidl M.F."/>
        </authorList>
    </citation>
    <scope>NUCLEOTIDE SEQUENCE [LARGE SCALE GENOMIC DNA]</scope>
    <source>
        <strain evidence="2 3">CBS 122670</strain>
    </source>
</reference>
<feature type="region of interest" description="Disordered" evidence="1">
    <location>
        <begin position="257"/>
        <end position="276"/>
    </location>
</feature>
<feature type="compositionally biased region" description="Low complexity" evidence="1">
    <location>
        <begin position="296"/>
        <end position="305"/>
    </location>
</feature>
<evidence type="ECO:0000313" key="3">
    <source>
        <dbReference type="Proteomes" id="UP001365128"/>
    </source>
</evidence>
<dbReference type="Proteomes" id="UP001365128">
    <property type="component" value="Unassembled WGS sequence"/>
</dbReference>
<dbReference type="EMBL" id="JBBPDW010000026">
    <property type="protein sequence ID" value="KAK7540357.1"/>
    <property type="molecule type" value="Genomic_DNA"/>
</dbReference>
<feature type="region of interest" description="Disordered" evidence="1">
    <location>
        <begin position="282"/>
        <end position="320"/>
    </location>
</feature>
<feature type="compositionally biased region" description="Polar residues" evidence="1">
    <location>
        <begin position="78"/>
        <end position="87"/>
    </location>
</feature>